<dbReference type="GO" id="GO:0005886">
    <property type="term" value="C:plasma membrane"/>
    <property type="evidence" value="ECO:0007669"/>
    <property type="project" value="UniProtKB-SubCell"/>
</dbReference>
<gene>
    <name evidence="8" type="ORF">HELGO_WM14720</name>
</gene>
<evidence type="ECO:0000256" key="5">
    <source>
        <dbReference type="ARBA" id="ARBA00023136"/>
    </source>
</evidence>
<evidence type="ECO:0000256" key="3">
    <source>
        <dbReference type="ARBA" id="ARBA00022692"/>
    </source>
</evidence>
<keyword evidence="4 6" id="KW-1133">Transmembrane helix</keyword>
<dbReference type="PANTHER" id="PTHR33406:SF13">
    <property type="entry name" value="MEMBRANE PROTEIN YDFJ"/>
    <property type="match status" value="1"/>
</dbReference>
<evidence type="ECO:0000256" key="6">
    <source>
        <dbReference type="SAM" id="Phobius"/>
    </source>
</evidence>
<name>A0A6S6SZJ3_9GAMM</name>
<keyword evidence="3 6" id="KW-0812">Transmembrane</keyword>
<evidence type="ECO:0000259" key="7">
    <source>
        <dbReference type="PROSITE" id="PS50156"/>
    </source>
</evidence>
<sequence length="778" mass="86485">MTSKLIKWILDHRWVTLLLSLLVVVLIASGARFLQFNNDYRVFFDGNNPQLLAFEELQATYTKNDNVLLVMAPKDGNVFTKETLAAVKDVTERAWQTPYSIRVDSLSNYQHTFAEGDDLTVIDLVDDVEGLSADKLQSIKDVALNEPLLVRRLVSPQGHVTAVNITIELPPQAEMEVPVVAKSVRELRQYILDTYPNTDVYLSGIVMMNNAFPEASQYDMTHLTPLAYGLILLMVFLMLRSLSGTFSVLLVIILSVAGAMGAAGLMGFPLTPPLFTAPVIIMTLAVADGVHILSNWKQGIQAGLDKKAAMQESLRINAGPVFLTSVTTAIGFMSLNFSDAPPFRDLGNTSAIGVMLAWFLSMTLLPAIVTLLPTRIKAKEASREDMMSRFADFVITYKTRLMWSMGIVILFLVAFIPRNQLNDVFVEYFDERIEFRTHTDFVVENLTGVYFIDYSLNSQERGVASPRFEEELEDFTKWLRTQPEVLHVNTFTDIMKRLNRNMHGDDAAKYTLPDNKELAAQYLLLYEMSLPYGLDLNNQIDISKQTTRLSVTLKTLDTERILAFEKRAIQWMEANTPAIATYGSSPSVMFAHIGHQNIRSMLKGTVLALVLISLILIFALKSFRYGMLSLLPNLVPAGMAFGLWGIVSGNVGLSLSVVAAMTLGIVVDDTVHFLSKYQRAKREKGLSAEDAVRYAFSTVGIALLVTSFALIAGFLVLATSSFELNSGMGLLVSIVILFAIIADFLFLPPLLIKLDAWLHDNDQYVTAKLSPTAMVRTT</sequence>
<feature type="transmembrane region" description="Helical" evidence="6">
    <location>
        <begin position="274"/>
        <end position="293"/>
    </location>
</feature>
<dbReference type="SUPFAM" id="SSF82866">
    <property type="entry name" value="Multidrug efflux transporter AcrB transmembrane domain"/>
    <property type="match status" value="2"/>
</dbReference>
<feature type="domain" description="SSD" evidence="7">
    <location>
        <begin position="626"/>
        <end position="753"/>
    </location>
</feature>
<dbReference type="Pfam" id="PF03176">
    <property type="entry name" value="MMPL"/>
    <property type="match status" value="2"/>
</dbReference>
<accession>A0A6S6SZJ3</accession>
<feature type="transmembrane region" description="Helical" evidence="6">
    <location>
        <begin position="355"/>
        <end position="376"/>
    </location>
</feature>
<keyword evidence="5 6" id="KW-0472">Membrane</keyword>
<feature type="transmembrane region" description="Helical" evidence="6">
    <location>
        <begin position="220"/>
        <end position="239"/>
    </location>
</feature>
<evidence type="ECO:0000256" key="1">
    <source>
        <dbReference type="ARBA" id="ARBA00004651"/>
    </source>
</evidence>
<dbReference type="AlphaFoldDB" id="A0A6S6SZJ3"/>
<evidence type="ECO:0000256" key="4">
    <source>
        <dbReference type="ARBA" id="ARBA00022989"/>
    </source>
</evidence>
<dbReference type="PROSITE" id="PS50156">
    <property type="entry name" value="SSD"/>
    <property type="match status" value="2"/>
</dbReference>
<feature type="transmembrane region" description="Helical" evidence="6">
    <location>
        <begin position="694"/>
        <end position="718"/>
    </location>
</feature>
<keyword evidence="2" id="KW-1003">Cell membrane</keyword>
<proteinExistence type="predicted"/>
<dbReference type="InterPro" id="IPR004869">
    <property type="entry name" value="MMPL_dom"/>
</dbReference>
<reference evidence="8" key="1">
    <citation type="submission" date="2020-01" db="EMBL/GenBank/DDBJ databases">
        <authorList>
            <person name="Meier V. D."/>
            <person name="Meier V D."/>
        </authorList>
    </citation>
    <scope>NUCLEOTIDE SEQUENCE</scope>
    <source>
        <strain evidence="8">HLG_WM_MAG_07</strain>
    </source>
</reference>
<feature type="transmembrane region" description="Helical" evidence="6">
    <location>
        <begin position="246"/>
        <end position="268"/>
    </location>
</feature>
<comment type="subcellular location">
    <subcellularLocation>
        <location evidence="1">Cell membrane</location>
        <topology evidence="1">Multi-pass membrane protein</topology>
    </subcellularLocation>
</comment>
<dbReference type="InterPro" id="IPR050545">
    <property type="entry name" value="Mycobact_MmpL"/>
</dbReference>
<feature type="transmembrane region" description="Helical" evidence="6">
    <location>
        <begin position="314"/>
        <end position="335"/>
    </location>
</feature>
<protein>
    <submittedName>
        <fullName evidence="8">Predicted exporter of the RND superfamily</fullName>
    </submittedName>
</protein>
<feature type="transmembrane region" description="Helical" evidence="6">
    <location>
        <begin position="601"/>
        <end position="620"/>
    </location>
</feature>
<evidence type="ECO:0000256" key="2">
    <source>
        <dbReference type="ARBA" id="ARBA00022475"/>
    </source>
</evidence>
<dbReference type="EMBL" id="CACVAY010000056">
    <property type="protein sequence ID" value="CAA6812481.1"/>
    <property type="molecule type" value="Genomic_DNA"/>
</dbReference>
<feature type="transmembrane region" description="Helical" evidence="6">
    <location>
        <begin position="730"/>
        <end position="752"/>
    </location>
</feature>
<feature type="transmembrane region" description="Helical" evidence="6">
    <location>
        <begin position="397"/>
        <end position="416"/>
    </location>
</feature>
<feature type="domain" description="SSD" evidence="7">
    <location>
        <begin position="249"/>
        <end position="371"/>
    </location>
</feature>
<dbReference type="PANTHER" id="PTHR33406">
    <property type="entry name" value="MEMBRANE PROTEIN MJ1562-RELATED"/>
    <property type="match status" value="1"/>
</dbReference>
<dbReference type="Gene3D" id="1.20.1640.10">
    <property type="entry name" value="Multidrug efflux transporter AcrB transmembrane domain"/>
    <property type="match status" value="2"/>
</dbReference>
<evidence type="ECO:0000313" key="8">
    <source>
        <dbReference type="EMBL" id="CAA6812481.1"/>
    </source>
</evidence>
<dbReference type="InterPro" id="IPR000731">
    <property type="entry name" value="SSD"/>
</dbReference>
<organism evidence="8">
    <name type="scientific">uncultured Thiotrichaceae bacterium</name>
    <dbReference type="NCBI Taxonomy" id="298394"/>
    <lineage>
        <taxon>Bacteria</taxon>
        <taxon>Pseudomonadati</taxon>
        <taxon>Pseudomonadota</taxon>
        <taxon>Gammaproteobacteria</taxon>
        <taxon>Thiotrichales</taxon>
        <taxon>Thiotrichaceae</taxon>
        <taxon>environmental samples</taxon>
    </lineage>
</organism>